<feature type="domain" description="Dipicolinate synthase subunit A N-terminal" evidence="2">
    <location>
        <begin position="9"/>
        <end position="124"/>
    </location>
</feature>
<dbReference type="SUPFAM" id="SSF51735">
    <property type="entry name" value="NAD(P)-binding Rossmann-fold domains"/>
    <property type="match status" value="1"/>
</dbReference>
<evidence type="ECO:0000313" key="4">
    <source>
        <dbReference type="Proteomes" id="UP000192731"/>
    </source>
</evidence>
<gene>
    <name evidence="3" type="ORF">SAMN00017405_0225</name>
</gene>
<dbReference type="InterPro" id="IPR014215">
    <property type="entry name" value="Dipicolinic_acid_synth_A"/>
</dbReference>
<dbReference type="Pfam" id="PF16924">
    <property type="entry name" value="DpaA_N"/>
    <property type="match status" value="1"/>
</dbReference>
<dbReference type="OrthoDB" id="8840764at2"/>
<dbReference type="STRING" id="656914.SAMN00017405_0225"/>
<dbReference type="AlphaFoldDB" id="A0A1W1VMA2"/>
<name>A0A1W1VMA2_DESTI</name>
<evidence type="ECO:0000259" key="2">
    <source>
        <dbReference type="Pfam" id="PF16924"/>
    </source>
</evidence>
<dbReference type="EMBL" id="FWWT01000022">
    <property type="protein sequence ID" value="SMB94515.1"/>
    <property type="molecule type" value="Genomic_DNA"/>
</dbReference>
<organism evidence="3 4">
    <name type="scientific">Desulfonispora thiosulfatigenes DSM 11270</name>
    <dbReference type="NCBI Taxonomy" id="656914"/>
    <lineage>
        <taxon>Bacteria</taxon>
        <taxon>Bacillati</taxon>
        <taxon>Bacillota</taxon>
        <taxon>Clostridia</taxon>
        <taxon>Eubacteriales</taxon>
        <taxon>Peptococcaceae</taxon>
        <taxon>Desulfonispora</taxon>
    </lineage>
</organism>
<dbReference type="RefSeq" id="WP_084054042.1">
    <property type="nucleotide sequence ID" value="NZ_FWWT01000022.1"/>
</dbReference>
<dbReference type="GO" id="GO:0051287">
    <property type="term" value="F:NAD binding"/>
    <property type="evidence" value="ECO:0007669"/>
    <property type="project" value="InterPro"/>
</dbReference>
<dbReference type="Proteomes" id="UP000192731">
    <property type="component" value="Unassembled WGS sequence"/>
</dbReference>
<keyword evidence="4" id="KW-1185">Reference proteome</keyword>
<protein>
    <submittedName>
        <fullName evidence="3">Dipicolinate synthase subunit A</fullName>
    </submittedName>
</protein>
<evidence type="ECO:0000313" key="3">
    <source>
        <dbReference type="EMBL" id="SMB94515.1"/>
    </source>
</evidence>
<dbReference type="NCBIfam" id="NF006162">
    <property type="entry name" value="PRK08306.1"/>
    <property type="match status" value="1"/>
</dbReference>
<evidence type="ECO:0000259" key="1">
    <source>
        <dbReference type="Pfam" id="PF02826"/>
    </source>
</evidence>
<feature type="domain" description="D-isomer specific 2-hydroxyacid dehydrogenase NAD-binding" evidence="1">
    <location>
        <begin position="150"/>
        <end position="236"/>
    </location>
</feature>
<dbReference type="Gene3D" id="3.40.50.720">
    <property type="entry name" value="NAD(P)-binding Rossmann-like Domain"/>
    <property type="match status" value="1"/>
</dbReference>
<dbReference type="NCBIfam" id="TIGR02853">
    <property type="entry name" value="spore_dpaA"/>
    <property type="match status" value="1"/>
</dbReference>
<accession>A0A1W1VMA2</accession>
<dbReference type="InterPro" id="IPR006140">
    <property type="entry name" value="D-isomer_DH_NAD-bd"/>
</dbReference>
<sequence length="311" mass="33594">MGGALAGRKIALIGGDERELYLLEDLVKKNLQVNAVGFDKMVQTSNLRLFDDVKEAIKDVGAIILPMTGMNSEGFVKANFSINKIQITEKNLMDIPSHIPIFIGIANEFLKNLAHKYNLKVVETAKIEEIAILNSIPTAEGAIQVAMEESPITIHGSNAVVIGFGNCGKTLARTLDALGAKTTVLARKKRDIARIIEMGYTPAEYDDMNEVIASAEFIFNTIPVFILDKDRLSVVNQDCLIVDIASNPGGTDFKVAEELGIKATLALGLPGKVAPKTAGLILSKVIPKLIQSETSRPEINKVGGINNEAKR</sequence>
<dbReference type="InterPro" id="IPR031629">
    <property type="entry name" value="DpaA_N"/>
</dbReference>
<dbReference type="Pfam" id="PF02826">
    <property type="entry name" value="2-Hacid_dh_C"/>
    <property type="match status" value="1"/>
</dbReference>
<proteinExistence type="predicted"/>
<reference evidence="3 4" key="1">
    <citation type="submission" date="2017-04" db="EMBL/GenBank/DDBJ databases">
        <authorList>
            <person name="Afonso C.L."/>
            <person name="Miller P.J."/>
            <person name="Scott M.A."/>
            <person name="Spackman E."/>
            <person name="Goraichik I."/>
            <person name="Dimitrov K.M."/>
            <person name="Suarez D.L."/>
            <person name="Swayne D.E."/>
        </authorList>
    </citation>
    <scope>NUCLEOTIDE SEQUENCE [LARGE SCALE GENOMIC DNA]</scope>
    <source>
        <strain evidence="3 4">DSM 11270</strain>
    </source>
</reference>
<dbReference type="InterPro" id="IPR036291">
    <property type="entry name" value="NAD(P)-bd_dom_sf"/>
</dbReference>